<feature type="binding site" evidence="13">
    <location>
        <begin position="12"/>
        <end position="17"/>
    </location>
    <ligand>
        <name>ITP</name>
        <dbReference type="ChEBI" id="CHEBI:61402"/>
    </ligand>
</feature>
<feature type="binding site" evidence="13">
    <location>
        <position position="169"/>
    </location>
    <ligand>
        <name>ITP</name>
        <dbReference type="ChEBI" id="CHEBI:61402"/>
    </ligand>
</feature>
<evidence type="ECO:0000313" key="15">
    <source>
        <dbReference type="EMBL" id="KAJ0393063.1"/>
    </source>
</evidence>
<dbReference type="GO" id="GO:0036222">
    <property type="term" value="F:XTP diphosphatase activity"/>
    <property type="evidence" value="ECO:0007669"/>
    <property type="project" value="UniProtKB-UniRule"/>
</dbReference>
<keyword evidence="5 13" id="KW-0547">Nucleotide-binding</keyword>
<dbReference type="GO" id="GO:0035870">
    <property type="term" value="F:dITP diphosphatase activity"/>
    <property type="evidence" value="ECO:0007669"/>
    <property type="project" value="UniProtKB-UniRule"/>
</dbReference>
<dbReference type="GO" id="GO:0009204">
    <property type="term" value="P:deoxyribonucleoside triphosphate catabolic process"/>
    <property type="evidence" value="ECO:0007669"/>
    <property type="project" value="UniProtKB-UniRule"/>
</dbReference>
<keyword evidence="3 13" id="KW-0963">Cytoplasm</keyword>
<comment type="catalytic activity">
    <reaction evidence="12">
        <text>N(6)-hydroxy-dATP + H2O = N(6)-hydroxy-dAMP + diphosphate + H(+)</text>
        <dbReference type="Rhea" id="RHEA:83971"/>
        <dbReference type="ChEBI" id="CHEBI:15377"/>
        <dbReference type="ChEBI" id="CHEBI:15378"/>
        <dbReference type="ChEBI" id="CHEBI:33019"/>
        <dbReference type="ChEBI" id="CHEBI:233529"/>
        <dbReference type="ChEBI" id="CHEBI:233530"/>
    </reaction>
    <physiologicalReaction direction="left-to-right" evidence="12">
        <dbReference type="Rhea" id="RHEA:83972"/>
    </physiologicalReaction>
</comment>
<dbReference type="InterPro" id="IPR029001">
    <property type="entry name" value="ITPase-like_fam"/>
</dbReference>
<dbReference type="InterPro" id="IPR002637">
    <property type="entry name" value="RdgB/HAM1"/>
</dbReference>
<evidence type="ECO:0000256" key="10">
    <source>
        <dbReference type="ARBA" id="ARBA00093218"/>
    </source>
</evidence>
<comment type="function">
    <text evidence="13">Pyrophosphatase that hydrolyzes non-canonical purine nucleotides such as inosine triphosphate (ITP), deoxyinosine triphosphate (dITP) or xanthosine 5'-triphosphate (XTP) to their respective monophosphate derivatives. The enzyme does not distinguish between the deoxy- and ribose forms. Probably excludes non-canonical purines from RNA and DNA precursor pools, thus preventing their incorporation into RNA and DNA and avoiding chromosomal lesions.</text>
</comment>
<evidence type="ECO:0000256" key="2">
    <source>
        <dbReference type="ARBA" id="ARBA00008023"/>
    </source>
</evidence>
<dbReference type="HAMAP" id="MF_03148">
    <property type="entry name" value="HAM1_NTPase"/>
    <property type="match status" value="1"/>
</dbReference>
<feature type="binding site" evidence="13">
    <location>
        <position position="54"/>
    </location>
    <ligand>
        <name>ITP</name>
        <dbReference type="ChEBI" id="CHEBI:61402"/>
    </ligand>
</feature>
<dbReference type="AlphaFoldDB" id="A0AAD5LTJ2"/>
<evidence type="ECO:0000256" key="3">
    <source>
        <dbReference type="ARBA" id="ARBA00022490"/>
    </source>
</evidence>
<dbReference type="GO" id="GO:0036220">
    <property type="term" value="F:ITP diphosphatase activity"/>
    <property type="evidence" value="ECO:0007669"/>
    <property type="project" value="UniProtKB-UniRule"/>
</dbReference>
<reference evidence="15" key="1">
    <citation type="submission" date="2021-12" db="EMBL/GenBank/DDBJ databases">
        <title>Prjna785345.</title>
        <authorList>
            <person name="Rujirawat T."/>
            <person name="Krajaejun T."/>
        </authorList>
    </citation>
    <scope>NUCLEOTIDE SEQUENCE</scope>
    <source>
        <strain evidence="15">Pi057C3</strain>
    </source>
</reference>
<feature type="binding site" evidence="13">
    <location>
        <begin position="70"/>
        <end position="71"/>
    </location>
    <ligand>
        <name>ITP</name>
        <dbReference type="ChEBI" id="CHEBI:61402"/>
    </ligand>
</feature>
<comment type="catalytic activity">
    <reaction evidence="10">
        <text>ITP + H2O = IMP + diphosphate + H(+)</text>
        <dbReference type="Rhea" id="RHEA:29399"/>
        <dbReference type="ChEBI" id="CHEBI:15377"/>
        <dbReference type="ChEBI" id="CHEBI:15378"/>
        <dbReference type="ChEBI" id="CHEBI:33019"/>
        <dbReference type="ChEBI" id="CHEBI:58053"/>
        <dbReference type="ChEBI" id="CHEBI:61402"/>
        <dbReference type="EC" id="3.6.1.66"/>
    </reaction>
    <physiologicalReaction direction="left-to-right" evidence="10">
        <dbReference type="Rhea" id="RHEA:29400"/>
    </physiologicalReaction>
</comment>
<sequence>MAASKPVLTFVTGNRNKLAEVVAILGADFPFELRNQAVDLPELQGEPEDIAKQKCRLAAAQVNGPVLVEDTSLCFNALNGLPGPYIKWFLEKTGHAGLNNLLAAYEDKSAYAQCIFAYARSAQDEPMVFVGQTHGTIVPARGPNTFGWDPVFEPKGYDVTYAEMDKATKNTISHRFKSLEKLKNHLIAQ</sequence>
<evidence type="ECO:0000313" key="16">
    <source>
        <dbReference type="Proteomes" id="UP001209570"/>
    </source>
</evidence>
<gene>
    <name evidence="15" type="ORF">P43SY_005877</name>
</gene>
<comment type="subunit">
    <text evidence="13">Homodimer.</text>
</comment>
<dbReference type="GO" id="GO:0046872">
    <property type="term" value="F:metal ion binding"/>
    <property type="evidence" value="ECO:0007669"/>
    <property type="project" value="UniProtKB-KW"/>
</dbReference>
<comment type="function">
    <text evidence="9">Pyrophosphatase that hydrolyzes the non-canonical purine nucleotides inosine triphosphate (ITP), deoxyinosine triphosphate (dITP) as well as 2'-deoxy-N-6-hydroxylaminopurine triphosphate (dHAPTP) and xanthosine 5'-triphosphate (XTP) to their respective monophosphate derivatives. The enzyme does not distinguish between the deoxy- and ribose forms. Probably excludes non-canonical purines from RNA and DNA precursor pools, thus preventing their incorporation into RNA and DNA and avoiding chromosomal lesions.</text>
</comment>
<evidence type="ECO:0000256" key="1">
    <source>
        <dbReference type="ARBA" id="ARBA00004496"/>
    </source>
</evidence>
<evidence type="ECO:0000256" key="11">
    <source>
        <dbReference type="ARBA" id="ARBA00093255"/>
    </source>
</evidence>
<dbReference type="SUPFAM" id="SSF52972">
    <property type="entry name" value="ITPase-like"/>
    <property type="match status" value="1"/>
</dbReference>
<comment type="similarity">
    <text evidence="2 13 14">Belongs to the HAM1 NTPase family.</text>
</comment>
<keyword evidence="13" id="KW-0464">Manganese</keyword>
<evidence type="ECO:0000256" key="9">
    <source>
        <dbReference type="ARBA" id="ARBA00054940"/>
    </source>
</evidence>
<accession>A0AAD5LTJ2</accession>
<dbReference type="EC" id="3.6.1.66" evidence="13"/>
<keyword evidence="6 13" id="KW-0378">Hydrolase</keyword>
<protein>
    <recommendedName>
        <fullName evidence="13">Inosine triphosphate pyrophosphatase</fullName>
        <shortName evidence="13">ITPase</shortName>
        <shortName evidence="13">Inosine triphosphatase</shortName>
        <ecNumber evidence="13">3.6.1.66</ecNumber>
    </recommendedName>
    <alternativeName>
        <fullName evidence="13">Non-canonical purine NTP pyrophosphatase</fullName>
    </alternativeName>
    <alternativeName>
        <fullName evidence="13">Non-standard purine NTP pyrophosphatase</fullName>
    </alternativeName>
    <alternativeName>
        <fullName evidence="13">Nucleoside-triphosphate diphosphatase</fullName>
    </alternativeName>
    <alternativeName>
        <fullName evidence="13">Nucleoside-triphosphate pyrophosphatase</fullName>
        <shortName evidence="13">NTPase</shortName>
    </alternativeName>
    <alternativeName>
        <fullName evidence="13">XTP/dITP diphosphatase</fullName>
    </alternativeName>
</protein>
<dbReference type="Gene3D" id="3.90.950.10">
    <property type="match status" value="1"/>
</dbReference>
<comment type="catalytic activity">
    <reaction evidence="11">
        <text>dITP + H2O = dIMP + diphosphate + H(+)</text>
        <dbReference type="Rhea" id="RHEA:28342"/>
        <dbReference type="ChEBI" id="CHEBI:15377"/>
        <dbReference type="ChEBI" id="CHEBI:15378"/>
        <dbReference type="ChEBI" id="CHEBI:33019"/>
        <dbReference type="ChEBI" id="CHEBI:61194"/>
        <dbReference type="ChEBI" id="CHEBI:61382"/>
        <dbReference type="EC" id="3.6.1.66"/>
    </reaction>
    <physiologicalReaction direction="left-to-right" evidence="11">
        <dbReference type="Rhea" id="RHEA:28343"/>
    </physiologicalReaction>
</comment>
<comment type="caution">
    <text evidence="15">The sequence shown here is derived from an EMBL/GenBank/DDBJ whole genome shotgun (WGS) entry which is preliminary data.</text>
</comment>
<evidence type="ECO:0000256" key="13">
    <source>
        <dbReference type="HAMAP-Rule" id="MF_03148"/>
    </source>
</evidence>
<comment type="cofactor">
    <cofactor evidence="13">
        <name>Mg(2+)</name>
        <dbReference type="ChEBI" id="CHEBI:18420"/>
    </cofactor>
    <cofactor evidence="13">
        <name>Mn(2+)</name>
        <dbReference type="ChEBI" id="CHEBI:29035"/>
    </cofactor>
    <text evidence="13">Binds 1 divalent metal cation per subunit; can use either Mg(2+) or Mn(2+).</text>
</comment>
<evidence type="ECO:0000256" key="8">
    <source>
        <dbReference type="ARBA" id="ARBA00023080"/>
    </source>
</evidence>
<dbReference type="EMBL" id="JAKCXM010000536">
    <property type="protein sequence ID" value="KAJ0393063.1"/>
    <property type="molecule type" value="Genomic_DNA"/>
</dbReference>
<dbReference type="GO" id="GO:0005737">
    <property type="term" value="C:cytoplasm"/>
    <property type="evidence" value="ECO:0007669"/>
    <property type="project" value="UniProtKB-SubCell"/>
</dbReference>
<dbReference type="PANTHER" id="PTHR11067:SF9">
    <property type="entry name" value="INOSINE TRIPHOSPHATE PYROPHOSPHATASE"/>
    <property type="match status" value="1"/>
</dbReference>
<dbReference type="GO" id="GO:0009117">
    <property type="term" value="P:nucleotide metabolic process"/>
    <property type="evidence" value="ECO:0007669"/>
    <property type="project" value="UniProtKB-KW"/>
</dbReference>
<dbReference type="FunFam" id="3.90.950.10:FF:000003">
    <property type="entry name" value="Inosine triphosphate pyrophosphatase"/>
    <property type="match status" value="1"/>
</dbReference>
<dbReference type="Proteomes" id="UP001209570">
    <property type="component" value="Unassembled WGS sequence"/>
</dbReference>
<dbReference type="Pfam" id="PF01725">
    <property type="entry name" value="Ham1p_like"/>
    <property type="match status" value="1"/>
</dbReference>
<comment type="catalytic activity">
    <reaction evidence="13">
        <text>XTP + H2O = XMP + diphosphate + H(+)</text>
        <dbReference type="Rhea" id="RHEA:28610"/>
        <dbReference type="ChEBI" id="CHEBI:15377"/>
        <dbReference type="ChEBI" id="CHEBI:15378"/>
        <dbReference type="ChEBI" id="CHEBI:33019"/>
        <dbReference type="ChEBI" id="CHEBI:57464"/>
        <dbReference type="ChEBI" id="CHEBI:61314"/>
        <dbReference type="EC" id="3.6.1.66"/>
    </reaction>
</comment>
<dbReference type="NCBIfam" id="TIGR00042">
    <property type="entry name" value="RdgB/HAM1 family non-canonical purine NTP pyrophosphatase"/>
    <property type="match status" value="1"/>
</dbReference>
<evidence type="ECO:0000256" key="12">
    <source>
        <dbReference type="ARBA" id="ARBA00093271"/>
    </source>
</evidence>
<evidence type="ECO:0000256" key="14">
    <source>
        <dbReference type="RuleBase" id="RU003781"/>
    </source>
</evidence>
<keyword evidence="7 13" id="KW-0460">Magnesium</keyword>
<evidence type="ECO:0000256" key="6">
    <source>
        <dbReference type="ARBA" id="ARBA00022801"/>
    </source>
</evidence>
<dbReference type="CDD" id="cd00515">
    <property type="entry name" value="HAM1"/>
    <property type="match status" value="1"/>
</dbReference>
<evidence type="ECO:0000256" key="4">
    <source>
        <dbReference type="ARBA" id="ARBA00022723"/>
    </source>
</evidence>
<feature type="binding site" evidence="13">
    <location>
        <begin position="146"/>
        <end position="149"/>
    </location>
    <ligand>
        <name>ITP</name>
        <dbReference type="ChEBI" id="CHEBI:61402"/>
    </ligand>
</feature>
<evidence type="ECO:0000256" key="7">
    <source>
        <dbReference type="ARBA" id="ARBA00022842"/>
    </source>
</evidence>
<dbReference type="PANTHER" id="PTHR11067">
    <property type="entry name" value="INOSINE TRIPHOSPHATE PYROPHOSPHATASE/HAM1 PROTEIN"/>
    <property type="match status" value="1"/>
</dbReference>
<dbReference type="InterPro" id="IPR027502">
    <property type="entry name" value="ITPase"/>
</dbReference>
<feature type="binding site" evidence="13">
    <location>
        <position position="42"/>
    </location>
    <ligand>
        <name>Mg(2+)</name>
        <dbReference type="ChEBI" id="CHEBI:18420"/>
    </ligand>
</feature>
<evidence type="ECO:0000256" key="5">
    <source>
        <dbReference type="ARBA" id="ARBA00022741"/>
    </source>
</evidence>
<dbReference type="GO" id="GO:0000166">
    <property type="term" value="F:nucleotide binding"/>
    <property type="evidence" value="ECO:0007669"/>
    <property type="project" value="UniProtKB-KW"/>
</dbReference>
<feature type="binding site" evidence="13">
    <location>
        <begin position="174"/>
        <end position="175"/>
    </location>
    <ligand>
        <name>ITP</name>
        <dbReference type="ChEBI" id="CHEBI:61402"/>
    </ligand>
</feature>
<keyword evidence="4 13" id="KW-0479">Metal-binding</keyword>
<name>A0AAD5LTJ2_PYTIN</name>
<organism evidence="15 16">
    <name type="scientific">Pythium insidiosum</name>
    <name type="common">Pythiosis disease agent</name>
    <dbReference type="NCBI Taxonomy" id="114742"/>
    <lineage>
        <taxon>Eukaryota</taxon>
        <taxon>Sar</taxon>
        <taxon>Stramenopiles</taxon>
        <taxon>Oomycota</taxon>
        <taxon>Peronosporomycetes</taxon>
        <taxon>Pythiales</taxon>
        <taxon>Pythiaceae</taxon>
        <taxon>Pythium</taxon>
    </lineage>
</organism>
<comment type="subcellular location">
    <subcellularLocation>
        <location evidence="1 13">Cytoplasm</location>
    </subcellularLocation>
</comment>
<proteinExistence type="inferred from homology"/>
<keyword evidence="16" id="KW-1185">Reference proteome</keyword>
<feature type="binding site" evidence="13">
    <location>
        <position position="70"/>
    </location>
    <ligand>
        <name>Mg(2+)</name>
        <dbReference type="ChEBI" id="CHEBI:18420"/>
    </ligand>
</feature>
<keyword evidence="8 13" id="KW-0546">Nucleotide metabolism</keyword>